<feature type="transmembrane region" description="Helical" evidence="1">
    <location>
        <begin position="46"/>
        <end position="71"/>
    </location>
</feature>
<evidence type="ECO:0000313" key="2">
    <source>
        <dbReference type="EMBL" id="OXA64128.1"/>
    </source>
</evidence>
<evidence type="ECO:0000313" key="3">
    <source>
        <dbReference type="Proteomes" id="UP000198287"/>
    </source>
</evidence>
<name>A0A226F3S5_FOLCA</name>
<accession>A0A226F3S5</accession>
<keyword evidence="1" id="KW-0812">Transmembrane</keyword>
<organism evidence="2 3">
    <name type="scientific">Folsomia candida</name>
    <name type="common">Springtail</name>
    <dbReference type="NCBI Taxonomy" id="158441"/>
    <lineage>
        <taxon>Eukaryota</taxon>
        <taxon>Metazoa</taxon>
        <taxon>Ecdysozoa</taxon>
        <taxon>Arthropoda</taxon>
        <taxon>Hexapoda</taxon>
        <taxon>Collembola</taxon>
        <taxon>Entomobryomorpha</taxon>
        <taxon>Isotomoidea</taxon>
        <taxon>Isotomidae</taxon>
        <taxon>Proisotominae</taxon>
        <taxon>Folsomia</taxon>
    </lineage>
</organism>
<protein>
    <submittedName>
        <fullName evidence="2">Uncharacterized protein</fullName>
    </submittedName>
</protein>
<keyword evidence="1" id="KW-0472">Membrane</keyword>
<comment type="caution">
    <text evidence="2">The sequence shown here is derived from an EMBL/GenBank/DDBJ whole genome shotgun (WGS) entry which is preliminary data.</text>
</comment>
<keyword evidence="1" id="KW-1133">Transmembrane helix</keyword>
<feature type="transmembrane region" description="Helical" evidence="1">
    <location>
        <begin position="7"/>
        <end position="26"/>
    </location>
</feature>
<proteinExistence type="predicted"/>
<dbReference type="EMBL" id="LNIX01000001">
    <property type="protein sequence ID" value="OXA64128.1"/>
    <property type="molecule type" value="Genomic_DNA"/>
</dbReference>
<keyword evidence="3" id="KW-1185">Reference proteome</keyword>
<dbReference type="Proteomes" id="UP000198287">
    <property type="component" value="Unassembled WGS sequence"/>
</dbReference>
<dbReference type="AlphaFoldDB" id="A0A226F3S5"/>
<gene>
    <name evidence="2" type="ORF">Fcan01_00757</name>
</gene>
<reference evidence="2 3" key="1">
    <citation type="submission" date="2015-12" db="EMBL/GenBank/DDBJ databases">
        <title>The genome of Folsomia candida.</title>
        <authorList>
            <person name="Faddeeva A."/>
            <person name="Derks M.F."/>
            <person name="Anvar Y."/>
            <person name="Smit S."/>
            <person name="Van Straalen N."/>
            <person name="Roelofs D."/>
        </authorList>
    </citation>
    <scope>NUCLEOTIDE SEQUENCE [LARGE SCALE GENOMIC DNA]</scope>
    <source>
        <strain evidence="2 3">VU population</strain>
        <tissue evidence="2">Whole body</tissue>
    </source>
</reference>
<evidence type="ECO:0000256" key="1">
    <source>
        <dbReference type="SAM" id="Phobius"/>
    </source>
</evidence>
<sequence length="150" mass="17379">MAVLDKHIAICIIAVFNMISWAPMVLKKIEYYFHKEEKTPLPDDVPTILALLPIFILLHVSGLCTLLACFVDDVKWSLRLAKIAKFCSTMMYSEMIGIILYNGYQGAPKIPQILWGNRFMYLEFITCTSELSNFTWFTYLPSLLKNWKEN</sequence>